<dbReference type="Proteomes" id="UP001154259">
    <property type="component" value="Unassembled WGS sequence"/>
</dbReference>
<evidence type="ECO:0000313" key="3">
    <source>
        <dbReference type="EMBL" id="CAI3922375.1"/>
    </source>
</evidence>
<evidence type="ECO:0000313" key="5">
    <source>
        <dbReference type="Proteomes" id="UP001154255"/>
    </source>
</evidence>
<protein>
    <submittedName>
        <fullName evidence="3">Uncharacterized protein</fullName>
    </submittedName>
</protein>
<evidence type="ECO:0000256" key="1">
    <source>
        <dbReference type="SAM" id="MobiDB-lite"/>
    </source>
</evidence>
<evidence type="ECO:0000313" key="4">
    <source>
        <dbReference type="EMBL" id="CAI3938843.1"/>
    </source>
</evidence>
<reference evidence="3" key="1">
    <citation type="submission" date="2022-10" db="EMBL/GenBank/DDBJ databases">
        <authorList>
            <person name="Botero Cardona J."/>
        </authorList>
    </citation>
    <scope>NUCLEOTIDE SEQUENCE</scope>
    <source>
        <strain evidence="3">LMG 31819</strain>
        <strain evidence="4">R-53529</strain>
    </source>
</reference>
<dbReference type="EMBL" id="CAMXCM010000001">
    <property type="protein sequence ID" value="CAI3922375.1"/>
    <property type="molecule type" value="Genomic_DNA"/>
</dbReference>
<proteinExistence type="predicted"/>
<feature type="region of interest" description="Disordered" evidence="1">
    <location>
        <begin position="140"/>
        <end position="203"/>
    </location>
</feature>
<dbReference type="RefSeq" id="WP_271789402.1">
    <property type="nucleotide sequence ID" value="NZ_CAMXCL010000001.1"/>
</dbReference>
<dbReference type="AlphaFoldDB" id="A0A9W4TLK0"/>
<keyword evidence="6" id="KW-1185">Reference proteome</keyword>
<name>A0A9W4TLK0_9PROT</name>
<evidence type="ECO:0000256" key="2">
    <source>
        <dbReference type="SAM" id="Phobius"/>
    </source>
</evidence>
<comment type="caution">
    <text evidence="3">The sequence shown here is derived from an EMBL/GenBank/DDBJ whole genome shotgun (WGS) entry which is preliminary data.</text>
</comment>
<feature type="transmembrane region" description="Helical" evidence="2">
    <location>
        <begin position="12"/>
        <end position="38"/>
    </location>
</feature>
<keyword evidence="2" id="KW-1133">Transmembrane helix</keyword>
<gene>
    <name evidence="4" type="ORF">R53529_LOCUS988</name>
    <name evidence="3" type="ORF">R53530_LOCUS113</name>
</gene>
<keyword evidence="2" id="KW-0812">Transmembrane</keyword>
<organism evidence="3 5">
    <name type="scientific">Commensalibacter communis</name>
    <dbReference type="NCBI Taxonomy" id="2972786"/>
    <lineage>
        <taxon>Bacteria</taxon>
        <taxon>Pseudomonadati</taxon>
        <taxon>Pseudomonadota</taxon>
        <taxon>Alphaproteobacteria</taxon>
        <taxon>Acetobacterales</taxon>
        <taxon>Acetobacteraceae</taxon>
    </lineage>
</organism>
<accession>A0A9W4TLK0</accession>
<keyword evidence="2" id="KW-0472">Membrane</keyword>
<feature type="compositionally biased region" description="Basic and acidic residues" evidence="1">
    <location>
        <begin position="166"/>
        <end position="196"/>
    </location>
</feature>
<dbReference type="EMBL" id="CAMXCS010000001">
    <property type="protein sequence ID" value="CAI3938843.1"/>
    <property type="molecule type" value="Genomic_DNA"/>
</dbReference>
<evidence type="ECO:0000313" key="6">
    <source>
        <dbReference type="Proteomes" id="UP001154259"/>
    </source>
</evidence>
<dbReference type="Proteomes" id="UP001154255">
    <property type="component" value="Unassembled WGS sequence"/>
</dbReference>
<sequence>MALFFPEWIPWWLQLVIVGVVIIFGLCFLLMPFSVFGLKSRLTYLDHQMEDIQAQLRVLLKRIPDARERLEFKLQPVPMSERDMVREETIARDRKATNPPEYYSVVPSTKSNPTCFDPPSQSGTVATPVGVTSKTAVYNDAPDVVTDNRTRTRSIEPVQEKASAPVRREERVYDPPPKSAREERQEESQQRRRAEPILRWPPR</sequence>